<evidence type="ECO:0000313" key="4">
    <source>
        <dbReference type="Proteomes" id="UP000281098"/>
    </source>
</evidence>
<feature type="transmembrane region" description="Helical" evidence="1">
    <location>
        <begin position="40"/>
        <end position="59"/>
    </location>
</feature>
<dbReference type="EMBL" id="VZOK01000023">
    <property type="protein sequence ID" value="KAB0637009.1"/>
    <property type="molecule type" value="Genomic_DNA"/>
</dbReference>
<evidence type="ECO:0000313" key="3">
    <source>
        <dbReference type="EMBL" id="RQY81245.1"/>
    </source>
</evidence>
<dbReference type="Gene3D" id="1.10.3730.20">
    <property type="match status" value="1"/>
</dbReference>
<keyword evidence="4" id="KW-1185">Reference proteome</keyword>
<comment type="caution">
    <text evidence="2">The sequence shown here is derived from an EMBL/GenBank/DDBJ whole genome shotgun (WGS) entry which is preliminary data.</text>
</comment>
<keyword evidence="1" id="KW-0812">Transmembrane</keyword>
<dbReference type="SUPFAM" id="SSF103481">
    <property type="entry name" value="Multidrug resistance efflux transporter EmrE"/>
    <property type="match status" value="1"/>
</dbReference>
<feature type="transmembrane region" description="Helical" evidence="1">
    <location>
        <begin position="66"/>
        <end position="85"/>
    </location>
</feature>
<feature type="transmembrane region" description="Helical" evidence="1">
    <location>
        <begin position="91"/>
        <end position="109"/>
    </location>
</feature>
<keyword evidence="1" id="KW-0472">Membrane</keyword>
<keyword evidence="1" id="KW-1133">Transmembrane helix</keyword>
<dbReference type="Proteomes" id="UP000281098">
    <property type="component" value="Unassembled WGS sequence"/>
</dbReference>
<dbReference type="AlphaFoldDB" id="A0A6L3MW78"/>
<organism evidence="2 5">
    <name type="scientific">Burkholderia stagnalis</name>
    <dbReference type="NCBI Taxonomy" id="1503054"/>
    <lineage>
        <taxon>Bacteria</taxon>
        <taxon>Pseudomonadati</taxon>
        <taxon>Pseudomonadota</taxon>
        <taxon>Betaproteobacteria</taxon>
        <taxon>Burkholderiales</taxon>
        <taxon>Burkholderiaceae</taxon>
        <taxon>Burkholderia</taxon>
        <taxon>Burkholderia cepacia complex</taxon>
    </lineage>
</organism>
<protein>
    <submittedName>
        <fullName evidence="2">Small multidrug resistance protein</fullName>
    </submittedName>
</protein>
<dbReference type="InterPro" id="IPR037185">
    <property type="entry name" value="EmrE-like"/>
</dbReference>
<proteinExistence type="predicted"/>
<reference evidence="2 5" key="2">
    <citation type="submission" date="2019-09" db="EMBL/GenBank/DDBJ databases">
        <title>Draft genome sequences of 48 bacterial type strains from the CCUG.</title>
        <authorList>
            <person name="Tunovic T."/>
            <person name="Pineiro-Iglesias B."/>
            <person name="Unosson C."/>
            <person name="Inganas E."/>
            <person name="Ohlen M."/>
            <person name="Cardew S."/>
            <person name="Jensie-Markopoulos S."/>
            <person name="Salva-Serra F."/>
            <person name="Jaen-Luchoro D."/>
            <person name="Karlsson R."/>
            <person name="Svensson-Stadler L."/>
            <person name="Chun J."/>
            <person name="Moore E."/>
        </authorList>
    </citation>
    <scope>NUCLEOTIDE SEQUENCE [LARGE SCALE GENOMIC DNA]</scope>
    <source>
        <strain evidence="2 5">CCUG 65686</strain>
    </source>
</reference>
<sequence>MNWLVIVASGVFGGFASVLLRVAALNGIALGESSVLPWLARGAAICAYGIGFVLYAIALRKATLGVAYPTMVAISMLVVLLFTALREHFLHPAQAVGALVILIGVWMITRYA</sequence>
<evidence type="ECO:0000313" key="5">
    <source>
        <dbReference type="Proteomes" id="UP000473470"/>
    </source>
</evidence>
<reference evidence="3 4" key="1">
    <citation type="submission" date="2018-08" db="EMBL/GenBank/DDBJ databases">
        <title>Comparative analysis of Burkholderia isolates from Puerto Rico.</title>
        <authorList>
            <person name="Hall C."/>
            <person name="Sahl J."/>
            <person name="Wagner D."/>
        </authorList>
    </citation>
    <scope>NUCLEOTIDE SEQUENCE [LARGE SCALE GENOMIC DNA]</scope>
    <source>
        <strain evidence="3 4">Bp8966</strain>
    </source>
</reference>
<accession>A0A6L3MW78</accession>
<name>A0A6L3MW78_9BURK</name>
<dbReference type="Proteomes" id="UP000473470">
    <property type="component" value="Unassembled WGS sequence"/>
</dbReference>
<evidence type="ECO:0000313" key="2">
    <source>
        <dbReference type="EMBL" id="KAB0637009.1"/>
    </source>
</evidence>
<dbReference type="EMBL" id="QTPM01000073">
    <property type="protein sequence ID" value="RQY81245.1"/>
    <property type="molecule type" value="Genomic_DNA"/>
</dbReference>
<gene>
    <name evidence="3" type="ORF">DF017_33440</name>
    <name evidence="2" type="ORF">F7R25_17100</name>
</gene>
<dbReference type="RefSeq" id="WP_059883424.1">
    <property type="nucleotide sequence ID" value="NZ_CABVPM010000010.1"/>
</dbReference>
<evidence type="ECO:0000256" key="1">
    <source>
        <dbReference type="SAM" id="Phobius"/>
    </source>
</evidence>